<evidence type="ECO:0000256" key="3">
    <source>
        <dbReference type="ARBA" id="ARBA00023014"/>
    </source>
</evidence>
<organism evidence="4">
    <name type="scientific">marine sediment metagenome</name>
    <dbReference type="NCBI Taxonomy" id="412755"/>
    <lineage>
        <taxon>unclassified sequences</taxon>
        <taxon>metagenomes</taxon>
        <taxon>ecological metagenomes</taxon>
    </lineage>
</organism>
<dbReference type="GO" id="GO:0051536">
    <property type="term" value="F:iron-sulfur cluster binding"/>
    <property type="evidence" value="ECO:0007669"/>
    <property type="project" value="UniProtKB-KW"/>
</dbReference>
<gene>
    <name evidence="4" type="ORF">LCGC14_2362780</name>
</gene>
<comment type="caution">
    <text evidence="4">The sequence shown here is derived from an EMBL/GenBank/DDBJ whole genome shotgun (WGS) entry which is preliminary data.</text>
</comment>
<keyword evidence="2" id="KW-0408">Iron</keyword>
<accession>A0A0F9F0W5</accession>
<dbReference type="AlphaFoldDB" id="A0A0F9F0W5"/>
<dbReference type="GO" id="GO:0046872">
    <property type="term" value="F:metal ion binding"/>
    <property type="evidence" value="ECO:0007669"/>
    <property type="project" value="UniProtKB-KW"/>
</dbReference>
<dbReference type="SUPFAM" id="SSF56821">
    <property type="entry name" value="Prismane protein-like"/>
    <property type="match status" value="1"/>
</dbReference>
<evidence type="ECO:0000256" key="2">
    <source>
        <dbReference type="ARBA" id="ARBA00023004"/>
    </source>
</evidence>
<dbReference type="InterPro" id="IPR016099">
    <property type="entry name" value="Prismane-like_a/b-sand"/>
</dbReference>
<name>A0A0F9F0W5_9ZZZZ</name>
<reference evidence="4" key="1">
    <citation type="journal article" date="2015" name="Nature">
        <title>Complex archaea that bridge the gap between prokaryotes and eukaryotes.</title>
        <authorList>
            <person name="Spang A."/>
            <person name="Saw J.H."/>
            <person name="Jorgensen S.L."/>
            <person name="Zaremba-Niedzwiedzka K."/>
            <person name="Martijn J."/>
            <person name="Lind A.E."/>
            <person name="van Eijk R."/>
            <person name="Schleper C."/>
            <person name="Guy L."/>
            <person name="Ettema T.J."/>
        </authorList>
    </citation>
    <scope>NUCLEOTIDE SEQUENCE</scope>
</reference>
<dbReference type="GO" id="GO:0016491">
    <property type="term" value="F:oxidoreductase activity"/>
    <property type="evidence" value="ECO:0007669"/>
    <property type="project" value="InterPro"/>
</dbReference>
<evidence type="ECO:0000313" key="4">
    <source>
        <dbReference type="EMBL" id="KKL44727.1"/>
    </source>
</evidence>
<protein>
    <submittedName>
        <fullName evidence="4">Uncharacterized protein</fullName>
    </submittedName>
</protein>
<keyword evidence="1" id="KW-0479">Metal-binding</keyword>
<feature type="non-terminal residue" evidence="4">
    <location>
        <position position="427"/>
    </location>
</feature>
<dbReference type="InterPro" id="IPR011254">
    <property type="entry name" value="Prismane-like_sf"/>
</dbReference>
<dbReference type="Gene3D" id="3.40.50.2030">
    <property type="match status" value="1"/>
</dbReference>
<dbReference type="EMBL" id="LAZR01034654">
    <property type="protein sequence ID" value="KKL44727.1"/>
    <property type="molecule type" value="Genomic_DNA"/>
</dbReference>
<keyword evidence="3" id="KW-0411">Iron-sulfur</keyword>
<sequence>MNTGLEKLVEKALHRMGRFQRTEYPHPVVLALYGEPVNVMDLQERAKKQAEIDLADPDSPPREKEIESILYSALALAEVIETSMEDKEDFFIPDARFRKQVFSVKRSPGWALVLGDADQTELIAGLKEKRFTVFSSFRHLGATFIGNRDTSSIYFFQNQVRYAMIYGRIKAGQPHEMAHFLEDEGPAILIVHGNQSRVESLLTLGYMLMGTPAIVPSSFPYSYGNRRITNSIDEILEECMHFPNLRIIEHAGSKIQLPDYCDPANLREEVVAERFWGGTNLSFLAVRKGEPEDGIEVIGRPDGHLGIIIELNYVGMNEVAEDFLEEIAATFPNYIKGVTSSVLPIPDRGRGAGSGSSLRLGLAKDVTISGEMIARAIHDGFRKQYPSLNKLKVTVIFDEALLRDEKKEIDSYKAARDKTISSMNEET</sequence>
<proteinExistence type="predicted"/>
<evidence type="ECO:0000256" key="1">
    <source>
        <dbReference type="ARBA" id="ARBA00022723"/>
    </source>
</evidence>